<evidence type="ECO:0000313" key="3">
    <source>
        <dbReference type="EMBL" id="MBB5017216.1"/>
    </source>
</evidence>
<organism evidence="3 4">
    <name type="scientific">Chitinivorax tropicus</name>
    <dbReference type="NCBI Taxonomy" id="714531"/>
    <lineage>
        <taxon>Bacteria</taxon>
        <taxon>Pseudomonadati</taxon>
        <taxon>Pseudomonadota</taxon>
        <taxon>Betaproteobacteria</taxon>
        <taxon>Chitinivorax</taxon>
    </lineage>
</organism>
<keyword evidence="2" id="KW-0812">Transmembrane</keyword>
<dbReference type="CDD" id="cd06257">
    <property type="entry name" value="DnaJ"/>
    <property type="match status" value="1"/>
</dbReference>
<sequence length="658" mass="74227">MTAWQILGIDPTPDLREIKRAYAKRLKVTRPDDDPQGFQLLRDAYDWAQHWAMHQANPAPSPPECEQPTDAPIPETDTAAPVRNLPWQRELTNAICDETRRGIAVLQTALNDVGEPGQAELEDMLVMLCNNAPALSLAFLAHAVDVFDWSNPTHRHAEALSSLLAGMQHAQAVGATTVTAKDIAEATTPHHNEPESDTEPVVQTDEESRCEPSQTWQRELAGAIDDDPKRGITVLHIALTDVGEPGRAELEDLLVNLCVTAKSLSLGFMEHVADLFDWLKPGHRHASTLAPLLAGMRYAQTAGVAQAAVKTIVESAQQGDQAIQLAFQRALGNEALESIDARVLFEVYLMQWLASDAHPSDDVALLVAEHLEWHHRNLHLRDADLESWQKLAWRLDMAQERRRLHAIARRQEAGLKPEWVKPLSLAATMLLRPYNRLKLQFQALDMKNQMAGAYLIENWQRTHPVLLDEFDSRTVDFYRQDQPHLGEEPIKPIITIGIMATLLAMVVALNSQTPRLGLFLLLLLALFVAGLTASACLPWFWRRYIKPWDERLSQRLLKKDPVAFERGFRFLRQGIQACLFTIPATLGLTIVLAAVDLPFRLAVLAPISWVLCFGTLYWRIRTDRVNEDQPTSTWWSRNWWWVVWVSFGMLRAVSSKFG</sequence>
<feature type="transmembrane region" description="Helical" evidence="2">
    <location>
        <begin position="601"/>
        <end position="618"/>
    </location>
</feature>
<keyword evidence="4" id="KW-1185">Reference proteome</keyword>
<dbReference type="InterPro" id="IPR001623">
    <property type="entry name" value="DnaJ_domain"/>
</dbReference>
<evidence type="ECO:0000256" key="2">
    <source>
        <dbReference type="SAM" id="Phobius"/>
    </source>
</evidence>
<proteinExistence type="predicted"/>
<keyword evidence="2" id="KW-0472">Membrane</keyword>
<name>A0A840MKY0_9PROT</name>
<evidence type="ECO:0000256" key="1">
    <source>
        <dbReference type="SAM" id="MobiDB-lite"/>
    </source>
</evidence>
<evidence type="ECO:0000313" key="4">
    <source>
        <dbReference type="Proteomes" id="UP000575898"/>
    </source>
</evidence>
<accession>A0A840MKY0</accession>
<dbReference type="RefSeq" id="WP_184034683.1">
    <property type="nucleotide sequence ID" value="NZ_JACHHY010000002.1"/>
</dbReference>
<keyword evidence="2" id="KW-1133">Transmembrane helix</keyword>
<gene>
    <name evidence="3" type="ORF">HNQ59_000478</name>
</gene>
<dbReference type="InterPro" id="IPR036869">
    <property type="entry name" value="J_dom_sf"/>
</dbReference>
<reference evidence="3 4" key="1">
    <citation type="submission" date="2020-08" db="EMBL/GenBank/DDBJ databases">
        <title>Genomic Encyclopedia of Type Strains, Phase IV (KMG-IV): sequencing the most valuable type-strain genomes for metagenomic binning, comparative biology and taxonomic classification.</title>
        <authorList>
            <person name="Goeker M."/>
        </authorList>
    </citation>
    <scope>NUCLEOTIDE SEQUENCE [LARGE SCALE GENOMIC DNA]</scope>
    <source>
        <strain evidence="3 4">DSM 27165</strain>
    </source>
</reference>
<feature type="transmembrane region" description="Helical" evidence="2">
    <location>
        <begin position="574"/>
        <end position="594"/>
    </location>
</feature>
<feature type="transmembrane region" description="Helical" evidence="2">
    <location>
        <begin position="516"/>
        <end position="541"/>
    </location>
</feature>
<comment type="caution">
    <text evidence="3">The sequence shown here is derived from an EMBL/GenBank/DDBJ whole genome shotgun (WGS) entry which is preliminary data.</text>
</comment>
<dbReference type="EMBL" id="JACHHY010000002">
    <property type="protein sequence ID" value="MBB5017216.1"/>
    <property type="molecule type" value="Genomic_DNA"/>
</dbReference>
<evidence type="ECO:0008006" key="5">
    <source>
        <dbReference type="Google" id="ProtNLM"/>
    </source>
</evidence>
<dbReference type="Proteomes" id="UP000575898">
    <property type="component" value="Unassembled WGS sequence"/>
</dbReference>
<dbReference type="AlphaFoldDB" id="A0A840MKY0"/>
<dbReference type="SUPFAM" id="SSF46565">
    <property type="entry name" value="Chaperone J-domain"/>
    <property type="match status" value="1"/>
</dbReference>
<feature type="region of interest" description="Disordered" evidence="1">
    <location>
        <begin position="186"/>
        <end position="207"/>
    </location>
</feature>
<protein>
    <recommendedName>
        <fullName evidence="5">J domain-containing protein</fullName>
    </recommendedName>
</protein>